<proteinExistence type="predicted"/>
<sequence length="117" mass="12180">MSGGPVLDDGLGPERTALAWRRTGLSFAAASLVAVRILPELLGTWSVIPAGLGVLASILIIVLAHRRHHAVHRALIGEQERSPLPSGTLPLLTAVITLAGGGVALLIVLHLVITRGR</sequence>
<evidence type="ECO:0000313" key="8">
    <source>
        <dbReference type="Proteomes" id="UP000319263"/>
    </source>
</evidence>
<feature type="transmembrane region" description="Helical" evidence="5">
    <location>
        <begin position="45"/>
        <end position="65"/>
    </location>
</feature>
<reference evidence="7 8" key="1">
    <citation type="submission" date="2019-07" db="EMBL/GenBank/DDBJ databases">
        <title>Microlunatus dokdonensis sp. nov. isolated from the rhizospheric soil of the wild plant Elymus tsukushiensis.</title>
        <authorList>
            <person name="Ghim S.-Y."/>
            <person name="Hwang Y.-J."/>
            <person name="Son J.-S."/>
            <person name="Shin J.-H."/>
        </authorList>
    </citation>
    <scope>NUCLEOTIDE SEQUENCE [LARGE SCALE GENOMIC DNA]</scope>
    <source>
        <strain evidence="7 8">KUDC0627</strain>
    </source>
</reference>
<evidence type="ECO:0000256" key="1">
    <source>
        <dbReference type="ARBA" id="ARBA00004127"/>
    </source>
</evidence>
<name>A0A516PZS3_9ACTN</name>
<comment type="subcellular location">
    <subcellularLocation>
        <location evidence="1">Endomembrane system</location>
        <topology evidence="1">Multi-pass membrane protein</topology>
    </subcellularLocation>
</comment>
<dbReference type="Pfam" id="PF02656">
    <property type="entry name" value="DUF202"/>
    <property type="match status" value="1"/>
</dbReference>
<gene>
    <name evidence="7" type="ORF">FOE78_12815</name>
</gene>
<evidence type="ECO:0000256" key="3">
    <source>
        <dbReference type="ARBA" id="ARBA00022989"/>
    </source>
</evidence>
<dbReference type="InterPro" id="IPR003807">
    <property type="entry name" value="DUF202"/>
</dbReference>
<dbReference type="OrthoDB" id="3701077at2"/>
<dbReference type="RefSeq" id="WP_143986632.1">
    <property type="nucleotide sequence ID" value="NZ_CP041692.1"/>
</dbReference>
<evidence type="ECO:0000259" key="6">
    <source>
        <dbReference type="Pfam" id="PF02656"/>
    </source>
</evidence>
<dbReference type="Proteomes" id="UP000319263">
    <property type="component" value="Chromosome"/>
</dbReference>
<evidence type="ECO:0000256" key="5">
    <source>
        <dbReference type="SAM" id="Phobius"/>
    </source>
</evidence>
<feature type="domain" description="DUF202" evidence="6">
    <location>
        <begin position="8"/>
        <end position="74"/>
    </location>
</feature>
<protein>
    <submittedName>
        <fullName evidence="7">DUF202 domain-containing protein</fullName>
    </submittedName>
</protein>
<dbReference type="GO" id="GO:0012505">
    <property type="term" value="C:endomembrane system"/>
    <property type="evidence" value="ECO:0007669"/>
    <property type="project" value="UniProtKB-SubCell"/>
</dbReference>
<evidence type="ECO:0000256" key="2">
    <source>
        <dbReference type="ARBA" id="ARBA00022692"/>
    </source>
</evidence>
<keyword evidence="2 5" id="KW-0812">Transmembrane</keyword>
<feature type="transmembrane region" description="Helical" evidence="5">
    <location>
        <begin position="91"/>
        <end position="113"/>
    </location>
</feature>
<dbReference type="AlphaFoldDB" id="A0A516PZS3"/>
<evidence type="ECO:0000313" key="7">
    <source>
        <dbReference type="EMBL" id="QDP96670.1"/>
    </source>
</evidence>
<keyword evidence="8" id="KW-1185">Reference proteome</keyword>
<organism evidence="7 8">
    <name type="scientific">Microlunatus elymi</name>
    <dbReference type="NCBI Taxonomy" id="2596828"/>
    <lineage>
        <taxon>Bacteria</taxon>
        <taxon>Bacillati</taxon>
        <taxon>Actinomycetota</taxon>
        <taxon>Actinomycetes</taxon>
        <taxon>Propionibacteriales</taxon>
        <taxon>Propionibacteriaceae</taxon>
        <taxon>Microlunatus</taxon>
    </lineage>
</organism>
<evidence type="ECO:0000256" key="4">
    <source>
        <dbReference type="ARBA" id="ARBA00023136"/>
    </source>
</evidence>
<dbReference type="KEGG" id="mik:FOE78_12815"/>
<accession>A0A516PZS3</accession>
<keyword evidence="4 5" id="KW-0472">Membrane</keyword>
<keyword evidence="3 5" id="KW-1133">Transmembrane helix</keyword>
<dbReference type="EMBL" id="CP041692">
    <property type="protein sequence ID" value="QDP96670.1"/>
    <property type="molecule type" value="Genomic_DNA"/>
</dbReference>